<sequence length="322" mass="36123">MTLAKLRSSERTKTSSRRHANTSKGLILAEDLLSAESRKAKGTRSSVYNSDKSRLRSSGVMKKSEKNLSLTSANSSFPLINLGITESRISKKKNMRAKSSTKSISNRAEKEEAFPNSINMEPDLMEKEVLSIPSLNYSSEARDLPENEAHHASDTDLAVKDLETLITEENASDENSSTNVESSQTIRKFSTYDDLKAKAKAVEYAPVVEEKSFLELAEVTPSRNVKRISKKQQLEDLISRLSVPKYVAPVKKYEPLIRHTSRSINRKIPLSIIKRHQKVMRRFSDISNGSDGYQSSINTNIRWNKTIKQSGGNDVIGRSSWL</sequence>
<reference evidence="3" key="1">
    <citation type="submission" date="2017-02" db="UniProtKB">
        <authorList>
            <consortium name="WormBaseParasite"/>
        </authorList>
    </citation>
    <scope>IDENTIFICATION</scope>
</reference>
<evidence type="ECO:0000256" key="1">
    <source>
        <dbReference type="SAM" id="MobiDB-lite"/>
    </source>
</evidence>
<organism evidence="2 3">
    <name type="scientific">Syphacia muris</name>
    <dbReference type="NCBI Taxonomy" id="451379"/>
    <lineage>
        <taxon>Eukaryota</taxon>
        <taxon>Metazoa</taxon>
        <taxon>Ecdysozoa</taxon>
        <taxon>Nematoda</taxon>
        <taxon>Chromadorea</taxon>
        <taxon>Rhabditida</taxon>
        <taxon>Spirurina</taxon>
        <taxon>Oxyuridomorpha</taxon>
        <taxon>Oxyuroidea</taxon>
        <taxon>Oxyuridae</taxon>
        <taxon>Syphacia</taxon>
    </lineage>
</organism>
<feature type="region of interest" description="Disordered" evidence="1">
    <location>
        <begin position="38"/>
        <end position="68"/>
    </location>
</feature>
<accession>A0A0N5ADT0</accession>
<proteinExistence type="predicted"/>
<feature type="region of interest" description="Disordered" evidence="1">
    <location>
        <begin position="1"/>
        <end position="25"/>
    </location>
</feature>
<name>A0A0N5ADT0_9BILA</name>
<dbReference type="AlphaFoldDB" id="A0A0N5ADT0"/>
<dbReference type="Proteomes" id="UP000046393">
    <property type="component" value="Unplaced"/>
</dbReference>
<keyword evidence="2" id="KW-1185">Reference proteome</keyword>
<evidence type="ECO:0000313" key="3">
    <source>
        <dbReference type="WBParaSite" id="SMUV_0000235101-mRNA-1"/>
    </source>
</evidence>
<dbReference type="WBParaSite" id="SMUV_0000235101-mRNA-1">
    <property type="protein sequence ID" value="SMUV_0000235101-mRNA-1"/>
    <property type="gene ID" value="SMUV_0000235101"/>
</dbReference>
<protein>
    <submittedName>
        <fullName evidence="3">Ribosome biogenesis protein NOP53</fullName>
    </submittedName>
</protein>
<evidence type="ECO:0000313" key="2">
    <source>
        <dbReference type="Proteomes" id="UP000046393"/>
    </source>
</evidence>